<evidence type="ECO:0000256" key="7">
    <source>
        <dbReference type="ARBA" id="ARBA00022927"/>
    </source>
</evidence>
<evidence type="ECO:0000313" key="14">
    <source>
        <dbReference type="Proteomes" id="UP001595681"/>
    </source>
</evidence>
<gene>
    <name evidence="13" type="ORF">ACFOKF_21185</name>
</gene>
<dbReference type="RefSeq" id="WP_380798523.1">
    <property type="nucleotide sequence ID" value="NZ_JBHRVU010000005.1"/>
</dbReference>
<feature type="domain" description="TonB C-terminal" evidence="12">
    <location>
        <begin position="164"/>
        <end position="255"/>
    </location>
</feature>
<evidence type="ECO:0000256" key="4">
    <source>
        <dbReference type="ARBA" id="ARBA00022475"/>
    </source>
</evidence>
<evidence type="ECO:0000256" key="8">
    <source>
        <dbReference type="ARBA" id="ARBA00022989"/>
    </source>
</evidence>
<comment type="caution">
    <text evidence="13">The sequence shown here is derived from an EMBL/GenBank/DDBJ whole genome shotgun (WGS) entry which is preliminary data.</text>
</comment>
<comment type="similarity">
    <text evidence="2">Belongs to the TonB family.</text>
</comment>
<name>A0ABV7NJK4_9SPHN</name>
<dbReference type="EMBL" id="JBHRVU010000005">
    <property type="protein sequence ID" value="MFC3443676.1"/>
    <property type="molecule type" value="Genomic_DNA"/>
</dbReference>
<feature type="transmembrane region" description="Helical" evidence="11">
    <location>
        <begin position="46"/>
        <end position="64"/>
    </location>
</feature>
<feature type="region of interest" description="Disordered" evidence="10">
    <location>
        <begin position="1"/>
        <end position="41"/>
    </location>
</feature>
<keyword evidence="6 11" id="KW-0812">Transmembrane</keyword>
<organism evidence="13 14">
    <name type="scientific">Sphingobium rhizovicinum</name>
    <dbReference type="NCBI Taxonomy" id="432308"/>
    <lineage>
        <taxon>Bacteria</taxon>
        <taxon>Pseudomonadati</taxon>
        <taxon>Pseudomonadota</taxon>
        <taxon>Alphaproteobacteria</taxon>
        <taxon>Sphingomonadales</taxon>
        <taxon>Sphingomonadaceae</taxon>
        <taxon>Sphingobium</taxon>
    </lineage>
</organism>
<dbReference type="Gene3D" id="3.30.1150.10">
    <property type="match status" value="1"/>
</dbReference>
<dbReference type="InterPro" id="IPR051045">
    <property type="entry name" value="TonB-dependent_transducer"/>
</dbReference>
<dbReference type="PROSITE" id="PS52015">
    <property type="entry name" value="TONB_CTD"/>
    <property type="match status" value="1"/>
</dbReference>
<evidence type="ECO:0000256" key="9">
    <source>
        <dbReference type="ARBA" id="ARBA00023136"/>
    </source>
</evidence>
<feature type="compositionally biased region" description="Low complexity" evidence="10">
    <location>
        <begin position="13"/>
        <end position="27"/>
    </location>
</feature>
<feature type="region of interest" description="Disordered" evidence="10">
    <location>
        <begin position="89"/>
        <end position="164"/>
    </location>
</feature>
<dbReference type="SUPFAM" id="SSF74653">
    <property type="entry name" value="TolA/TonB C-terminal domain"/>
    <property type="match status" value="1"/>
</dbReference>
<evidence type="ECO:0000313" key="13">
    <source>
        <dbReference type="EMBL" id="MFC3443676.1"/>
    </source>
</evidence>
<keyword evidence="14" id="KW-1185">Reference proteome</keyword>
<dbReference type="Pfam" id="PF03544">
    <property type="entry name" value="TonB_C"/>
    <property type="match status" value="1"/>
</dbReference>
<feature type="compositionally biased region" description="Pro residues" evidence="10">
    <location>
        <begin position="96"/>
        <end position="115"/>
    </location>
</feature>
<evidence type="ECO:0000259" key="12">
    <source>
        <dbReference type="PROSITE" id="PS52015"/>
    </source>
</evidence>
<evidence type="ECO:0000256" key="10">
    <source>
        <dbReference type="SAM" id="MobiDB-lite"/>
    </source>
</evidence>
<protein>
    <submittedName>
        <fullName evidence="13">Energy transducer TonB</fullName>
    </submittedName>
</protein>
<evidence type="ECO:0000256" key="5">
    <source>
        <dbReference type="ARBA" id="ARBA00022519"/>
    </source>
</evidence>
<keyword evidence="9 11" id="KW-0472">Membrane</keyword>
<evidence type="ECO:0000256" key="1">
    <source>
        <dbReference type="ARBA" id="ARBA00004383"/>
    </source>
</evidence>
<evidence type="ECO:0000256" key="6">
    <source>
        <dbReference type="ARBA" id="ARBA00022692"/>
    </source>
</evidence>
<evidence type="ECO:0000256" key="2">
    <source>
        <dbReference type="ARBA" id="ARBA00006555"/>
    </source>
</evidence>
<dbReference type="NCBIfam" id="TIGR01352">
    <property type="entry name" value="tonB_Cterm"/>
    <property type="match status" value="1"/>
</dbReference>
<accession>A0ABV7NJK4</accession>
<proteinExistence type="inferred from homology"/>
<evidence type="ECO:0000256" key="11">
    <source>
        <dbReference type="SAM" id="Phobius"/>
    </source>
</evidence>
<keyword evidence="3" id="KW-0813">Transport</keyword>
<dbReference type="InterPro" id="IPR006260">
    <property type="entry name" value="TonB/TolA_C"/>
</dbReference>
<keyword evidence="8 11" id="KW-1133">Transmembrane helix</keyword>
<comment type="subcellular location">
    <subcellularLocation>
        <location evidence="1">Cell inner membrane</location>
        <topology evidence="1">Single-pass membrane protein</topology>
        <orientation evidence="1">Periplasmic side</orientation>
    </subcellularLocation>
</comment>
<keyword evidence="7" id="KW-0653">Protein transport</keyword>
<dbReference type="Proteomes" id="UP001595681">
    <property type="component" value="Unassembled WGS sequence"/>
</dbReference>
<feature type="compositionally biased region" description="Basic and acidic residues" evidence="10">
    <location>
        <begin position="1"/>
        <end position="10"/>
    </location>
</feature>
<dbReference type="PANTHER" id="PTHR33446:SF2">
    <property type="entry name" value="PROTEIN TONB"/>
    <property type="match status" value="1"/>
</dbReference>
<keyword evidence="4" id="KW-1003">Cell membrane</keyword>
<dbReference type="InterPro" id="IPR037682">
    <property type="entry name" value="TonB_C"/>
</dbReference>
<evidence type="ECO:0000256" key="3">
    <source>
        <dbReference type="ARBA" id="ARBA00022448"/>
    </source>
</evidence>
<reference evidence="14" key="1">
    <citation type="journal article" date="2019" name="Int. J. Syst. Evol. Microbiol.">
        <title>The Global Catalogue of Microorganisms (GCM) 10K type strain sequencing project: providing services to taxonomists for standard genome sequencing and annotation.</title>
        <authorList>
            <consortium name="The Broad Institute Genomics Platform"/>
            <consortium name="The Broad Institute Genome Sequencing Center for Infectious Disease"/>
            <person name="Wu L."/>
            <person name="Ma J."/>
        </authorList>
    </citation>
    <scope>NUCLEOTIDE SEQUENCE [LARGE SCALE GENOMIC DNA]</scope>
    <source>
        <strain evidence="14">CCM 7491</strain>
    </source>
</reference>
<feature type="compositionally biased region" description="Pro residues" evidence="10">
    <location>
        <begin position="125"/>
        <end position="160"/>
    </location>
</feature>
<dbReference type="PANTHER" id="PTHR33446">
    <property type="entry name" value="PROTEIN TONB-RELATED"/>
    <property type="match status" value="1"/>
</dbReference>
<sequence>MLQAARRLDEDMTSGTTPVVPSPVVTPLQPSDGGYRAGGHGRSRTLGLSLTIAIHVIAAGLMFVKWHSEYVKKQAATLSVFDVAPPAPPAEMVADEPPPPEIIPPQQQPQQPQPEAPKIQIPTPVTIPTPPVRPAPPTPPVDKTPPPEVKPAAAPPPPGNAKPTWEGQVLGALNKVRRYPRDALFRKQQGVPYIRFLMDREGKVLTVRLERSSGIAALDAEAVSLPKRAQPLPKPPASVEGDTIELVVPVEFFLR</sequence>
<keyword evidence="5" id="KW-0997">Cell inner membrane</keyword>